<dbReference type="FunFam" id="1.10.287.950:FF:000001">
    <property type="entry name" value="Methyl-accepting chemotaxis sensory transducer"/>
    <property type="match status" value="1"/>
</dbReference>
<dbReference type="AlphaFoldDB" id="A0AAW4L2K3"/>
<dbReference type="Pfam" id="PF00015">
    <property type="entry name" value="MCPsignal"/>
    <property type="match status" value="1"/>
</dbReference>
<keyword evidence="8" id="KW-0807">Transducer</keyword>
<dbReference type="InterPro" id="IPR033480">
    <property type="entry name" value="sCache_2"/>
</dbReference>
<dbReference type="SUPFAM" id="SSF58104">
    <property type="entry name" value="Methyl-accepting chemotaxis protein (MCP) signaling domain"/>
    <property type="match status" value="2"/>
</dbReference>
<dbReference type="EMBL" id="JAHCVJ010000004">
    <property type="protein sequence ID" value="MBT0664964.1"/>
    <property type="molecule type" value="Genomic_DNA"/>
</dbReference>
<feature type="domain" description="HAMP" evidence="13">
    <location>
        <begin position="216"/>
        <end position="268"/>
    </location>
</feature>
<feature type="transmembrane region" description="Helical" evidence="11">
    <location>
        <begin position="15"/>
        <end position="35"/>
    </location>
</feature>
<feature type="coiled-coil region" evidence="9">
    <location>
        <begin position="596"/>
        <end position="634"/>
    </location>
</feature>
<accession>A0AAW4L2K3</accession>
<dbReference type="PROSITE" id="PS50111">
    <property type="entry name" value="CHEMOTAXIS_TRANSDUC_2"/>
    <property type="match status" value="1"/>
</dbReference>
<dbReference type="CDD" id="cd06225">
    <property type="entry name" value="HAMP"/>
    <property type="match status" value="1"/>
</dbReference>
<dbReference type="Gene3D" id="1.10.287.950">
    <property type="entry name" value="Methyl-accepting chemotaxis protein"/>
    <property type="match status" value="1"/>
</dbReference>
<dbReference type="Pfam" id="PF18947">
    <property type="entry name" value="HAMP_2"/>
    <property type="match status" value="1"/>
</dbReference>
<evidence type="ECO:0000256" key="4">
    <source>
        <dbReference type="ARBA" id="ARBA00022692"/>
    </source>
</evidence>
<evidence type="ECO:0000256" key="8">
    <source>
        <dbReference type="PROSITE-ProRule" id="PRU00284"/>
    </source>
</evidence>
<dbReference type="PANTHER" id="PTHR43531:SF11">
    <property type="entry name" value="METHYL-ACCEPTING CHEMOTAXIS PROTEIN 3"/>
    <property type="match status" value="1"/>
</dbReference>
<organism evidence="14 15">
    <name type="scientific">Geoanaerobacter pelophilus</name>
    <dbReference type="NCBI Taxonomy" id="60036"/>
    <lineage>
        <taxon>Bacteria</taxon>
        <taxon>Pseudomonadati</taxon>
        <taxon>Thermodesulfobacteriota</taxon>
        <taxon>Desulfuromonadia</taxon>
        <taxon>Geobacterales</taxon>
        <taxon>Geobacteraceae</taxon>
        <taxon>Geoanaerobacter</taxon>
    </lineage>
</organism>
<dbReference type="InterPro" id="IPR051310">
    <property type="entry name" value="MCP_chemotaxis"/>
</dbReference>
<feature type="transmembrane region" description="Helical" evidence="11">
    <location>
        <begin position="196"/>
        <end position="215"/>
    </location>
</feature>
<dbReference type="SUPFAM" id="SSF158472">
    <property type="entry name" value="HAMP domain-like"/>
    <property type="match status" value="1"/>
</dbReference>
<keyword evidence="5 11" id="KW-1133">Transmembrane helix</keyword>
<dbReference type="RefSeq" id="WP_214171736.1">
    <property type="nucleotide sequence ID" value="NZ_JAHCVJ010000004.1"/>
</dbReference>
<dbReference type="PANTHER" id="PTHR43531">
    <property type="entry name" value="PROTEIN ICFG"/>
    <property type="match status" value="1"/>
</dbReference>
<evidence type="ECO:0000259" key="12">
    <source>
        <dbReference type="PROSITE" id="PS50111"/>
    </source>
</evidence>
<dbReference type="GO" id="GO:0005886">
    <property type="term" value="C:plasma membrane"/>
    <property type="evidence" value="ECO:0007669"/>
    <property type="project" value="UniProtKB-SubCell"/>
</dbReference>
<dbReference type="Proteomes" id="UP000811899">
    <property type="component" value="Unassembled WGS sequence"/>
</dbReference>
<name>A0AAW4L2K3_9BACT</name>
<keyword evidence="9" id="KW-0175">Coiled coil</keyword>
<dbReference type="Pfam" id="PF00672">
    <property type="entry name" value="HAMP"/>
    <property type="match status" value="1"/>
</dbReference>
<keyword evidence="4 11" id="KW-0812">Transmembrane</keyword>
<dbReference type="Gene3D" id="3.30.450.20">
    <property type="entry name" value="PAS domain"/>
    <property type="match status" value="1"/>
</dbReference>
<feature type="compositionally biased region" description="Low complexity" evidence="10">
    <location>
        <begin position="415"/>
        <end position="443"/>
    </location>
</feature>
<evidence type="ECO:0000256" key="5">
    <source>
        <dbReference type="ARBA" id="ARBA00022989"/>
    </source>
</evidence>
<keyword evidence="2" id="KW-1003">Cell membrane</keyword>
<dbReference type="GO" id="GO:0006935">
    <property type="term" value="P:chemotaxis"/>
    <property type="evidence" value="ECO:0007669"/>
    <property type="project" value="UniProtKB-KW"/>
</dbReference>
<comment type="similarity">
    <text evidence="7">Belongs to the methyl-accepting chemotaxis (MCP) protein family.</text>
</comment>
<reference evidence="14 15" key="1">
    <citation type="submission" date="2021-05" db="EMBL/GenBank/DDBJ databases">
        <title>The draft genome of Geobacter pelophilus DSM 12255.</title>
        <authorList>
            <person name="Xu Z."/>
            <person name="Masuda Y."/>
            <person name="Itoh H."/>
            <person name="Senoo K."/>
        </authorList>
    </citation>
    <scope>NUCLEOTIDE SEQUENCE [LARGE SCALE GENOMIC DNA]</scope>
    <source>
        <strain evidence="14 15">DSM 12255</strain>
    </source>
</reference>
<evidence type="ECO:0000313" key="14">
    <source>
        <dbReference type="EMBL" id="MBT0664964.1"/>
    </source>
</evidence>
<comment type="subcellular location">
    <subcellularLocation>
        <location evidence="1">Cell membrane</location>
        <topology evidence="1">Multi-pass membrane protein</topology>
    </subcellularLocation>
</comment>
<evidence type="ECO:0000256" key="7">
    <source>
        <dbReference type="ARBA" id="ARBA00029447"/>
    </source>
</evidence>
<dbReference type="PROSITE" id="PS50885">
    <property type="entry name" value="HAMP"/>
    <property type="match status" value="1"/>
</dbReference>
<dbReference type="Gene3D" id="1.20.120.1530">
    <property type="match status" value="1"/>
</dbReference>
<feature type="domain" description="Methyl-accepting transducer" evidence="12">
    <location>
        <begin position="403"/>
        <end position="618"/>
    </location>
</feature>
<keyword evidence="15" id="KW-1185">Reference proteome</keyword>
<evidence type="ECO:0000259" key="13">
    <source>
        <dbReference type="PROSITE" id="PS50885"/>
    </source>
</evidence>
<dbReference type="SMART" id="SM00283">
    <property type="entry name" value="MA"/>
    <property type="match status" value="1"/>
</dbReference>
<evidence type="ECO:0000313" key="15">
    <source>
        <dbReference type="Proteomes" id="UP000811899"/>
    </source>
</evidence>
<evidence type="ECO:0000256" key="10">
    <source>
        <dbReference type="SAM" id="MobiDB-lite"/>
    </source>
</evidence>
<evidence type="ECO:0000256" key="9">
    <source>
        <dbReference type="SAM" id="Coils"/>
    </source>
</evidence>
<evidence type="ECO:0000256" key="1">
    <source>
        <dbReference type="ARBA" id="ARBA00004651"/>
    </source>
</evidence>
<dbReference type="InterPro" id="IPR003660">
    <property type="entry name" value="HAMP_dom"/>
</dbReference>
<keyword evidence="6 11" id="KW-0472">Membrane</keyword>
<dbReference type="Pfam" id="PF17200">
    <property type="entry name" value="sCache_2"/>
    <property type="match status" value="1"/>
</dbReference>
<dbReference type="SMART" id="SM01049">
    <property type="entry name" value="Cache_2"/>
    <property type="match status" value="1"/>
</dbReference>
<proteinExistence type="inferred from homology"/>
<dbReference type="InterPro" id="IPR004089">
    <property type="entry name" value="MCPsignal_dom"/>
</dbReference>
<comment type="caution">
    <text evidence="14">The sequence shown here is derived from an EMBL/GenBank/DDBJ whole genome shotgun (WGS) entry which is preliminary data.</text>
</comment>
<protein>
    <submittedName>
        <fullName evidence="14">Cache domain-containing protein</fullName>
    </submittedName>
</protein>
<evidence type="ECO:0000256" key="3">
    <source>
        <dbReference type="ARBA" id="ARBA00022500"/>
    </source>
</evidence>
<evidence type="ECO:0000256" key="2">
    <source>
        <dbReference type="ARBA" id="ARBA00022475"/>
    </source>
</evidence>
<keyword evidence="3" id="KW-0145">Chemotaxis</keyword>
<evidence type="ECO:0000256" key="6">
    <source>
        <dbReference type="ARBA" id="ARBA00023136"/>
    </source>
</evidence>
<evidence type="ECO:0000256" key="11">
    <source>
        <dbReference type="SAM" id="Phobius"/>
    </source>
</evidence>
<sequence>MEQLRFKNWKILSKILSISIVTIVLFMSGILFYFLPLVEKNMMAEKIDATRNVVEVAYKTIEGYQAKVKSGELKVGDAQKAALNAIKALRYKGSEYFWINDLEPKMVMHPIKPEMDGKSLADTKDPNGKRLFVEMAALAKDKGEGQIDYMWPKEGSSKPVSKVSYVKLVKDWNWVIGSGIYVDDVQTEMARMKWRIIIGATVGAVLIFCFAFYVARKVKTAVGTAVTLAESIAAGDLSVSVKIDSHDETGQLLSSMQNMVESLKSIMKDIDVLSVAAVNGKLDTRADASKHHGEFAHIVDGINKTLDAVIGPLNIAAEYVERIAQGDIPGKIVDNYNGDFNEIKINLNMLIDAMNVISNVAKEIANGNLMVEVQERSAQDDLMNSLAAMTSKLSEVMANVKIAADNVAAGSQQLSASSEQMSQGASEQAAAAEEASSSMEEMASNIRQNADNALQTEKIATKSADDAIEGGKSVEQTVIAMKEIADKISIIEEIARQTNMLALNAAIEAARAGEHGKGFAVVASEVRKLAERSQAAAGEISELSASSLKVAERAGEMLVMMVPDIQKTAGLVQEITAASREQDTGAEQINKSIQQLDQVIQQNASVSEEIASTAEELSSQAEQLQESIAFFRIDQSAARATTNDTLSKGAKPKKPNQKIKNLTHAKANGYGGNAVLLKKAVNAEGFGIDLSISDKIDNEFEKF</sequence>
<dbReference type="SMART" id="SM00304">
    <property type="entry name" value="HAMP"/>
    <property type="match status" value="2"/>
</dbReference>
<dbReference type="GO" id="GO:0004888">
    <property type="term" value="F:transmembrane signaling receptor activity"/>
    <property type="evidence" value="ECO:0007669"/>
    <property type="project" value="TreeGrafter"/>
</dbReference>
<dbReference type="GO" id="GO:0007165">
    <property type="term" value="P:signal transduction"/>
    <property type="evidence" value="ECO:0007669"/>
    <property type="project" value="UniProtKB-KW"/>
</dbReference>
<gene>
    <name evidence="14" type="ORF">KI809_11710</name>
</gene>
<feature type="region of interest" description="Disordered" evidence="10">
    <location>
        <begin position="414"/>
        <end position="443"/>
    </location>
</feature>